<evidence type="ECO:0000256" key="15">
    <source>
        <dbReference type="ARBA" id="ARBA00047364"/>
    </source>
</evidence>
<dbReference type="Pfam" id="PF09334">
    <property type="entry name" value="tRNA-synt_1g"/>
    <property type="match status" value="1"/>
</dbReference>
<feature type="short sequence motif" description="'HIGH' region" evidence="16">
    <location>
        <begin position="14"/>
        <end position="24"/>
    </location>
</feature>
<dbReference type="GO" id="GO:0005829">
    <property type="term" value="C:cytosol"/>
    <property type="evidence" value="ECO:0007669"/>
    <property type="project" value="TreeGrafter"/>
</dbReference>
<dbReference type="SUPFAM" id="SSF57770">
    <property type="entry name" value="Methionyl-tRNA synthetase (MetRS), Zn-domain"/>
    <property type="match status" value="1"/>
</dbReference>
<dbReference type="Gene3D" id="2.40.50.140">
    <property type="entry name" value="Nucleic acid-binding proteins"/>
    <property type="match status" value="1"/>
</dbReference>
<dbReference type="EMBL" id="VOOS01000001">
    <property type="protein sequence ID" value="TXB67132.1"/>
    <property type="molecule type" value="Genomic_DNA"/>
</dbReference>
<dbReference type="GO" id="GO:0000049">
    <property type="term" value="F:tRNA binding"/>
    <property type="evidence" value="ECO:0007669"/>
    <property type="project" value="UniProtKB-UniRule"/>
</dbReference>
<evidence type="ECO:0000256" key="8">
    <source>
        <dbReference type="ARBA" id="ARBA00022723"/>
    </source>
</evidence>
<evidence type="ECO:0000256" key="7">
    <source>
        <dbReference type="ARBA" id="ARBA00022598"/>
    </source>
</evidence>
<keyword evidence="11 16" id="KW-0067">ATP-binding</keyword>
<dbReference type="EC" id="6.1.1.10" evidence="16"/>
<evidence type="ECO:0000259" key="17">
    <source>
        <dbReference type="PROSITE" id="PS50886"/>
    </source>
</evidence>
<feature type="binding site" evidence="16">
    <location>
        <position position="149"/>
    </location>
    <ligand>
        <name>Zn(2+)</name>
        <dbReference type="ChEBI" id="CHEBI:29105"/>
    </ligand>
</feature>
<dbReference type="PANTHER" id="PTHR45765:SF1">
    <property type="entry name" value="METHIONINE--TRNA LIGASE, CYTOPLASMIC"/>
    <property type="match status" value="1"/>
</dbReference>
<keyword evidence="6 16" id="KW-0820">tRNA-binding</keyword>
<keyword evidence="8 16" id="KW-0479">Metal-binding</keyword>
<evidence type="ECO:0000256" key="6">
    <source>
        <dbReference type="ARBA" id="ARBA00022555"/>
    </source>
</evidence>
<comment type="caution">
    <text evidence="18">The sequence shown here is derived from an EMBL/GenBank/DDBJ whole genome shotgun (WGS) entry which is preliminary data.</text>
</comment>
<dbReference type="NCBIfam" id="NF001100">
    <property type="entry name" value="PRK00133.1"/>
    <property type="match status" value="1"/>
</dbReference>
<dbReference type="Gene3D" id="1.10.730.10">
    <property type="entry name" value="Isoleucyl-tRNA Synthetase, Domain 1"/>
    <property type="match status" value="1"/>
</dbReference>
<evidence type="ECO:0000256" key="2">
    <source>
        <dbReference type="ARBA" id="ARBA00004496"/>
    </source>
</evidence>
<feature type="binding site" evidence="16">
    <location>
        <position position="346"/>
    </location>
    <ligand>
        <name>ATP</name>
        <dbReference type="ChEBI" id="CHEBI:30616"/>
    </ligand>
</feature>
<evidence type="ECO:0000256" key="16">
    <source>
        <dbReference type="HAMAP-Rule" id="MF_00098"/>
    </source>
</evidence>
<feature type="binding site" evidence="16">
    <location>
        <position position="162"/>
    </location>
    <ligand>
        <name>Zn(2+)</name>
        <dbReference type="ChEBI" id="CHEBI:29105"/>
    </ligand>
</feature>
<dbReference type="InterPro" id="IPR014729">
    <property type="entry name" value="Rossmann-like_a/b/a_fold"/>
</dbReference>
<keyword evidence="12 16" id="KW-0694">RNA-binding</keyword>
<evidence type="ECO:0000256" key="10">
    <source>
        <dbReference type="ARBA" id="ARBA00022833"/>
    </source>
</evidence>
<gene>
    <name evidence="16 18" type="primary">metG</name>
    <name evidence="18" type="ORF">FRY74_02800</name>
</gene>
<comment type="function">
    <text evidence="1 16">Is required not only for elongation of protein synthesis but also for the initiation of all mRNA translation through initiator tRNA(fMet) aminoacylation.</text>
</comment>
<dbReference type="SUPFAM" id="SSF47323">
    <property type="entry name" value="Anticodon-binding domain of a subclass of class I aminoacyl-tRNA synthetases"/>
    <property type="match status" value="1"/>
</dbReference>
<dbReference type="PANTHER" id="PTHR45765">
    <property type="entry name" value="METHIONINE--TRNA LIGASE"/>
    <property type="match status" value="1"/>
</dbReference>
<sequence>MNKAKRYTVTAALPYANGPLHLGHIAGCYLPADIYVRYLKGKGEDVAFICGSDEHGAAITLRAKKENTTPQHIVDTNHEIIKNAFVDFGIKFDIYHRTSSKLHHETAAQFFTELNDKGSFIQETSEQFYDQEHEQFLADRYVTGTCPKCDSDGAYGDQCEKCGSSLNATDLINPKSTLSGKTPVLKETSHWYLPMNKHEEWLKKWIETGKLNGVQQHDPSEWRKQVIGQCKSWIDNGLQPRSITRDLDWGVQVPVEGAEGKVLYVWFDAPIGYISATKQWAADNNKNWEDYWKKDDTALIHFIGKDNIVFHGIIFPIILKEQGDYILPTNVPANEFLNLEGDKISTSRNWAVWLHEYLEDFPGKEDELRYVLTSIAPETKDSEFTWKDYQARVNNELVAIFGNFINRSVVLTHKYYNGIVPSLGELTAEDSEVLASIKTTQQNVNELLSKFKFRDAQTEAMQLARIGNKYLADTEPWKLIKTDEERVKTIMNIALQISNALSIVFGPFLPKTSNKLRAILNNNTPELNAGHQINAAELLFQKIEDEAIDAQIEKLKTTTVKQSNPKAKPMKDEITFDDFTKIDIRTATILTAEKHPDADKLLKLTVDTGIDVRTVVSGIAEHYNPEDIVGKQVSILMNLAPRKIRGIESKGMILMAENNEGELAFVSPEKAMDNGGEIR</sequence>
<protein>
    <recommendedName>
        <fullName evidence="16">Methionine--tRNA ligase</fullName>
        <ecNumber evidence="16">6.1.1.10</ecNumber>
    </recommendedName>
    <alternativeName>
        <fullName evidence="16">Methionyl-tRNA synthetase</fullName>
        <shortName evidence="16">MetRS</shortName>
    </alternativeName>
</protein>
<dbReference type="RefSeq" id="WP_147098393.1">
    <property type="nucleotide sequence ID" value="NZ_VOOS01000001.1"/>
</dbReference>
<evidence type="ECO:0000256" key="5">
    <source>
        <dbReference type="ARBA" id="ARBA00022490"/>
    </source>
</evidence>
<dbReference type="PRINTS" id="PR01041">
    <property type="entry name" value="TRNASYNTHMET"/>
</dbReference>
<organism evidence="18 19">
    <name type="scientific">Vicingus serpentipes</name>
    <dbReference type="NCBI Taxonomy" id="1926625"/>
    <lineage>
        <taxon>Bacteria</taxon>
        <taxon>Pseudomonadati</taxon>
        <taxon>Bacteroidota</taxon>
        <taxon>Flavobacteriia</taxon>
        <taxon>Flavobacteriales</taxon>
        <taxon>Vicingaceae</taxon>
        <taxon>Vicingus</taxon>
    </lineage>
</organism>
<dbReference type="InterPro" id="IPR001412">
    <property type="entry name" value="aa-tRNA-synth_I_CS"/>
</dbReference>
<dbReference type="Proteomes" id="UP000321721">
    <property type="component" value="Unassembled WGS sequence"/>
</dbReference>
<dbReference type="GO" id="GO:0004825">
    <property type="term" value="F:methionine-tRNA ligase activity"/>
    <property type="evidence" value="ECO:0007669"/>
    <property type="project" value="UniProtKB-UniRule"/>
</dbReference>
<evidence type="ECO:0000256" key="3">
    <source>
        <dbReference type="ARBA" id="ARBA00008258"/>
    </source>
</evidence>
<dbReference type="GO" id="GO:0006431">
    <property type="term" value="P:methionyl-tRNA aminoacylation"/>
    <property type="evidence" value="ECO:0007669"/>
    <property type="project" value="UniProtKB-UniRule"/>
</dbReference>
<comment type="catalytic activity">
    <reaction evidence="15 16">
        <text>tRNA(Met) + L-methionine + ATP = L-methionyl-tRNA(Met) + AMP + diphosphate</text>
        <dbReference type="Rhea" id="RHEA:13481"/>
        <dbReference type="Rhea" id="RHEA-COMP:9667"/>
        <dbReference type="Rhea" id="RHEA-COMP:9698"/>
        <dbReference type="ChEBI" id="CHEBI:30616"/>
        <dbReference type="ChEBI" id="CHEBI:33019"/>
        <dbReference type="ChEBI" id="CHEBI:57844"/>
        <dbReference type="ChEBI" id="CHEBI:78442"/>
        <dbReference type="ChEBI" id="CHEBI:78530"/>
        <dbReference type="ChEBI" id="CHEBI:456215"/>
        <dbReference type="EC" id="6.1.1.10"/>
    </reaction>
</comment>
<dbReference type="SUPFAM" id="SSF52374">
    <property type="entry name" value="Nucleotidylyl transferase"/>
    <property type="match status" value="1"/>
</dbReference>
<keyword evidence="7 16" id="KW-0436">Ligase</keyword>
<dbReference type="InterPro" id="IPR009080">
    <property type="entry name" value="tRNAsynth_Ia_anticodon-bd"/>
</dbReference>
<evidence type="ECO:0000256" key="11">
    <source>
        <dbReference type="ARBA" id="ARBA00022840"/>
    </source>
</evidence>
<dbReference type="PROSITE" id="PS50886">
    <property type="entry name" value="TRBD"/>
    <property type="match status" value="1"/>
</dbReference>
<dbReference type="NCBIfam" id="TIGR00398">
    <property type="entry name" value="metG"/>
    <property type="match status" value="1"/>
</dbReference>
<dbReference type="Pfam" id="PF19303">
    <property type="entry name" value="Anticodon_3"/>
    <property type="match status" value="1"/>
</dbReference>
<name>A0A5C6S0K3_9FLAO</name>
<dbReference type="Pfam" id="PF01588">
    <property type="entry name" value="tRNA_bind"/>
    <property type="match status" value="1"/>
</dbReference>
<feature type="domain" description="TRNA-binding" evidence="17">
    <location>
        <begin position="578"/>
        <end position="679"/>
    </location>
</feature>
<dbReference type="InterPro" id="IPR041872">
    <property type="entry name" value="Anticodon_Met"/>
</dbReference>
<dbReference type="Gene3D" id="3.40.50.620">
    <property type="entry name" value="HUPs"/>
    <property type="match status" value="1"/>
</dbReference>
<dbReference type="InterPro" id="IPR023458">
    <property type="entry name" value="Met-tRNA_ligase_1"/>
</dbReference>
<accession>A0A5C6S0K3</accession>
<proteinExistence type="inferred from homology"/>
<keyword evidence="10 16" id="KW-0862">Zinc</keyword>
<evidence type="ECO:0000256" key="12">
    <source>
        <dbReference type="ARBA" id="ARBA00022884"/>
    </source>
</evidence>
<feature type="binding site" evidence="16">
    <location>
        <position position="159"/>
    </location>
    <ligand>
        <name>Zn(2+)</name>
        <dbReference type="ChEBI" id="CHEBI:29105"/>
    </ligand>
</feature>
<evidence type="ECO:0000313" key="19">
    <source>
        <dbReference type="Proteomes" id="UP000321721"/>
    </source>
</evidence>
<dbReference type="HAMAP" id="MF_00098">
    <property type="entry name" value="Met_tRNA_synth_type1"/>
    <property type="match status" value="1"/>
</dbReference>
<dbReference type="FunFam" id="2.20.28.20:FF:000001">
    <property type="entry name" value="Methionine--tRNA ligase"/>
    <property type="match status" value="1"/>
</dbReference>
<keyword evidence="14 16" id="KW-0030">Aminoacyl-tRNA synthetase</keyword>
<keyword evidence="13 16" id="KW-0648">Protein biosynthesis</keyword>
<dbReference type="InterPro" id="IPR015413">
    <property type="entry name" value="Methionyl/Leucyl_tRNA_Synth"/>
</dbReference>
<comment type="cofactor">
    <cofactor evidence="16">
        <name>Zn(2+)</name>
        <dbReference type="ChEBI" id="CHEBI:29105"/>
    </cofactor>
    <text evidence="16">Binds 1 zinc ion per subunit.</text>
</comment>
<dbReference type="CDD" id="cd02800">
    <property type="entry name" value="tRNA_bind_EcMetRS_like"/>
    <property type="match status" value="1"/>
</dbReference>
<evidence type="ECO:0000256" key="4">
    <source>
        <dbReference type="ARBA" id="ARBA00011738"/>
    </source>
</evidence>
<feature type="short sequence motif" description="'KMSKS' region" evidence="16">
    <location>
        <begin position="343"/>
        <end position="347"/>
    </location>
</feature>
<dbReference type="InterPro" id="IPR012340">
    <property type="entry name" value="NA-bd_OB-fold"/>
</dbReference>
<comment type="similarity">
    <text evidence="3 16">Belongs to the class-I aminoacyl-tRNA synthetase family. MetG type 1 subfamily.</text>
</comment>
<reference evidence="18 19" key="1">
    <citation type="submission" date="2019-08" db="EMBL/GenBank/DDBJ databases">
        <title>Genome of Vicingus serpentipes NCIMB 15042.</title>
        <authorList>
            <person name="Bowman J.P."/>
        </authorList>
    </citation>
    <scope>NUCLEOTIDE SEQUENCE [LARGE SCALE GENOMIC DNA]</scope>
    <source>
        <strain evidence="18 19">NCIMB 15042</strain>
    </source>
</reference>
<evidence type="ECO:0000256" key="1">
    <source>
        <dbReference type="ARBA" id="ARBA00003314"/>
    </source>
</evidence>
<evidence type="ECO:0000256" key="13">
    <source>
        <dbReference type="ARBA" id="ARBA00022917"/>
    </source>
</evidence>
<dbReference type="CDD" id="cd00814">
    <property type="entry name" value="MetRS_core"/>
    <property type="match status" value="1"/>
</dbReference>
<keyword evidence="19" id="KW-1185">Reference proteome</keyword>
<dbReference type="CDD" id="cd07957">
    <property type="entry name" value="Anticodon_Ia_Met"/>
    <property type="match status" value="1"/>
</dbReference>
<dbReference type="SUPFAM" id="SSF50249">
    <property type="entry name" value="Nucleic acid-binding proteins"/>
    <property type="match status" value="1"/>
</dbReference>
<dbReference type="Gene3D" id="2.20.28.20">
    <property type="entry name" value="Methionyl-tRNA synthetase, Zn-domain"/>
    <property type="match status" value="1"/>
</dbReference>
<dbReference type="InterPro" id="IPR014758">
    <property type="entry name" value="Met-tRNA_synth"/>
</dbReference>
<dbReference type="InterPro" id="IPR002547">
    <property type="entry name" value="tRNA-bd_dom"/>
</dbReference>
<feature type="binding site" evidence="16">
    <location>
        <position position="146"/>
    </location>
    <ligand>
        <name>Zn(2+)</name>
        <dbReference type="ChEBI" id="CHEBI:29105"/>
    </ligand>
</feature>
<dbReference type="NCBIfam" id="TIGR00399">
    <property type="entry name" value="metG_C_term"/>
    <property type="match status" value="1"/>
</dbReference>
<dbReference type="OrthoDB" id="9810191at2"/>
<dbReference type="GO" id="GO:0046872">
    <property type="term" value="F:metal ion binding"/>
    <property type="evidence" value="ECO:0007669"/>
    <property type="project" value="UniProtKB-KW"/>
</dbReference>
<keyword evidence="9 16" id="KW-0547">Nucleotide-binding</keyword>
<dbReference type="InterPro" id="IPR033911">
    <property type="entry name" value="MetRS_core"/>
</dbReference>
<dbReference type="FunFam" id="2.40.50.140:FF:000042">
    <property type="entry name" value="Methionine--tRNA ligase"/>
    <property type="match status" value="1"/>
</dbReference>
<dbReference type="InterPro" id="IPR004495">
    <property type="entry name" value="Met-tRNA-synth_bsu_C"/>
</dbReference>
<evidence type="ECO:0000256" key="9">
    <source>
        <dbReference type="ARBA" id="ARBA00022741"/>
    </source>
</evidence>
<dbReference type="AlphaFoldDB" id="A0A5C6S0K3"/>
<keyword evidence="5 16" id="KW-0963">Cytoplasm</keyword>
<evidence type="ECO:0000256" key="14">
    <source>
        <dbReference type="ARBA" id="ARBA00023146"/>
    </source>
</evidence>
<dbReference type="GO" id="GO:0005524">
    <property type="term" value="F:ATP binding"/>
    <property type="evidence" value="ECO:0007669"/>
    <property type="project" value="UniProtKB-UniRule"/>
</dbReference>
<dbReference type="PROSITE" id="PS00178">
    <property type="entry name" value="AA_TRNA_LIGASE_I"/>
    <property type="match status" value="1"/>
</dbReference>
<comment type="subcellular location">
    <subcellularLocation>
        <location evidence="2 16">Cytoplasm</location>
    </subcellularLocation>
</comment>
<evidence type="ECO:0000313" key="18">
    <source>
        <dbReference type="EMBL" id="TXB67132.1"/>
    </source>
</evidence>
<comment type="subunit">
    <text evidence="4 16">Homodimer.</text>
</comment>
<dbReference type="InterPro" id="IPR029038">
    <property type="entry name" value="MetRS_Zn"/>
</dbReference>